<feature type="domain" description="C-type lectin" evidence="1">
    <location>
        <begin position="23"/>
        <end position="124"/>
    </location>
</feature>
<dbReference type="PANTHER" id="PTHR45784">
    <property type="entry name" value="C-TYPE LECTIN DOMAIN FAMILY 20 MEMBER A-RELATED"/>
    <property type="match status" value="1"/>
</dbReference>
<reference evidence="2" key="1">
    <citation type="submission" date="2025-08" db="UniProtKB">
        <authorList>
            <consortium name="Ensembl"/>
        </authorList>
    </citation>
    <scope>IDENTIFICATION</scope>
</reference>
<dbReference type="InterPro" id="IPR016186">
    <property type="entry name" value="C-type_lectin-like/link_sf"/>
</dbReference>
<dbReference type="AlphaFoldDB" id="A0A674DR40"/>
<protein>
    <recommendedName>
        <fullName evidence="1">C-type lectin domain-containing protein</fullName>
    </recommendedName>
</protein>
<dbReference type="InterPro" id="IPR001304">
    <property type="entry name" value="C-type_lectin-like"/>
</dbReference>
<accession>A0A674DR40</accession>
<dbReference type="PANTHER" id="PTHR45784:SF5">
    <property type="entry name" value="C-TYPE LECTIN DOMAIN FAMILY 20 MEMBER A-RELATED"/>
    <property type="match status" value="1"/>
</dbReference>
<organism evidence="2 3">
    <name type="scientific">Salmo trutta</name>
    <name type="common">Brown trout</name>
    <dbReference type="NCBI Taxonomy" id="8032"/>
    <lineage>
        <taxon>Eukaryota</taxon>
        <taxon>Metazoa</taxon>
        <taxon>Chordata</taxon>
        <taxon>Craniata</taxon>
        <taxon>Vertebrata</taxon>
        <taxon>Euteleostomi</taxon>
        <taxon>Actinopterygii</taxon>
        <taxon>Neopterygii</taxon>
        <taxon>Teleostei</taxon>
        <taxon>Protacanthopterygii</taxon>
        <taxon>Salmoniformes</taxon>
        <taxon>Salmonidae</taxon>
        <taxon>Salmoninae</taxon>
        <taxon>Salmo</taxon>
    </lineage>
</organism>
<keyword evidence="3" id="KW-1185">Reference proteome</keyword>
<dbReference type="SUPFAM" id="SSF56436">
    <property type="entry name" value="C-type lectin-like"/>
    <property type="match status" value="1"/>
</dbReference>
<dbReference type="InterPro" id="IPR016187">
    <property type="entry name" value="CTDL_fold"/>
</dbReference>
<dbReference type="GeneTree" id="ENSGT00940000181675"/>
<sequence>PFRTIVVLLFLGTHSNNSSELRYYMGQGLLTWEGAQTACRADGDDLARILTQEDYTAFQSITETQQYDLWIGLYWKTSTRMWQWSNGDSFPYCVSEPQLGASNCCSLTLACAALRQYVCQRGKN</sequence>
<dbReference type="Ensembl" id="ENSSTUT00000105405.1">
    <property type="protein sequence ID" value="ENSSTUP00000098173.1"/>
    <property type="gene ID" value="ENSSTUG00000044118.1"/>
</dbReference>
<proteinExistence type="predicted"/>
<dbReference type="SMART" id="SM00034">
    <property type="entry name" value="CLECT"/>
    <property type="match status" value="1"/>
</dbReference>
<dbReference type="InParanoid" id="A0A674DR40"/>
<dbReference type="CDD" id="cd00037">
    <property type="entry name" value="CLECT"/>
    <property type="match status" value="1"/>
</dbReference>
<evidence type="ECO:0000313" key="3">
    <source>
        <dbReference type="Proteomes" id="UP000472277"/>
    </source>
</evidence>
<dbReference type="PROSITE" id="PS50041">
    <property type="entry name" value="C_TYPE_LECTIN_2"/>
    <property type="match status" value="1"/>
</dbReference>
<evidence type="ECO:0000259" key="1">
    <source>
        <dbReference type="PROSITE" id="PS50041"/>
    </source>
</evidence>
<dbReference type="Pfam" id="PF00059">
    <property type="entry name" value="Lectin_C"/>
    <property type="match status" value="1"/>
</dbReference>
<dbReference type="Gene3D" id="3.10.100.10">
    <property type="entry name" value="Mannose-Binding Protein A, subunit A"/>
    <property type="match status" value="1"/>
</dbReference>
<dbReference type="Proteomes" id="UP000472277">
    <property type="component" value="Chromosome 40"/>
</dbReference>
<name>A0A674DR40_SALTR</name>
<evidence type="ECO:0000313" key="2">
    <source>
        <dbReference type="Ensembl" id="ENSSTUP00000098173.1"/>
    </source>
</evidence>
<reference evidence="2" key="2">
    <citation type="submission" date="2025-09" db="UniProtKB">
        <authorList>
            <consortium name="Ensembl"/>
        </authorList>
    </citation>
    <scope>IDENTIFICATION</scope>
</reference>